<dbReference type="EMBL" id="AVOT02012094">
    <property type="protein sequence ID" value="MBW0493497.1"/>
    <property type="molecule type" value="Genomic_DNA"/>
</dbReference>
<protein>
    <submittedName>
        <fullName evidence="2">Uncharacterized protein</fullName>
    </submittedName>
</protein>
<feature type="region of interest" description="Disordered" evidence="1">
    <location>
        <begin position="1"/>
        <end position="69"/>
    </location>
</feature>
<feature type="compositionally biased region" description="Acidic residues" evidence="1">
    <location>
        <begin position="32"/>
        <end position="45"/>
    </location>
</feature>
<evidence type="ECO:0000313" key="3">
    <source>
        <dbReference type="Proteomes" id="UP000765509"/>
    </source>
</evidence>
<accession>A0A9Q3H6Y6</accession>
<organism evidence="2 3">
    <name type="scientific">Austropuccinia psidii MF-1</name>
    <dbReference type="NCBI Taxonomy" id="1389203"/>
    <lineage>
        <taxon>Eukaryota</taxon>
        <taxon>Fungi</taxon>
        <taxon>Dikarya</taxon>
        <taxon>Basidiomycota</taxon>
        <taxon>Pucciniomycotina</taxon>
        <taxon>Pucciniomycetes</taxon>
        <taxon>Pucciniales</taxon>
        <taxon>Sphaerophragmiaceae</taxon>
        <taxon>Austropuccinia</taxon>
    </lineage>
</organism>
<evidence type="ECO:0000313" key="2">
    <source>
        <dbReference type="EMBL" id="MBW0493497.1"/>
    </source>
</evidence>
<dbReference type="AlphaFoldDB" id="A0A9Q3H6Y6"/>
<comment type="caution">
    <text evidence="2">The sequence shown here is derived from an EMBL/GenBank/DDBJ whole genome shotgun (WGS) entry which is preliminary data.</text>
</comment>
<proteinExistence type="predicted"/>
<evidence type="ECO:0000256" key="1">
    <source>
        <dbReference type="SAM" id="MobiDB-lite"/>
    </source>
</evidence>
<keyword evidence="3" id="KW-1185">Reference proteome</keyword>
<gene>
    <name evidence="2" type="ORF">O181_033212</name>
</gene>
<sequence length="122" mass="13680">MKARRTRSFSDLLGDYPGIFQGPRRRLREAEDKELEDSNETEVEGAPEASEAPNLSLSNQPLGSQAEPNFLNMREKVAQLMGQLTQVVSSRYNLRALAFKTTLIKAPDSFDGKKAHKLRGFI</sequence>
<name>A0A9Q3H6Y6_9BASI</name>
<dbReference type="Proteomes" id="UP000765509">
    <property type="component" value="Unassembled WGS sequence"/>
</dbReference>
<feature type="compositionally biased region" description="Polar residues" evidence="1">
    <location>
        <begin position="53"/>
        <end position="67"/>
    </location>
</feature>
<reference evidence="2" key="1">
    <citation type="submission" date="2021-03" db="EMBL/GenBank/DDBJ databases">
        <title>Draft genome sequence of rust myrtle Austropuccinia psidii MF-1, a brazilian biotype.</title>
        <authorList>
            <person name="Quecine M.C."/>
            <person name="Pachon D.M.R."/>
            <person name="Bonatelli M.L."/>
            <person name="Correr F.H."/>
            <person name="Franceschini L.M."/>
            <person name="Leite T.F."/>
            <person name="Margarido G.R.A."/>
            <person name="Almeida C.A."/>
            <person name="Ferrarezi J.A."/>
            <person name="Labate C.A."/>
        </authorList>
    </citation>
    <scope>NUCLEOTIDE SEQUENCE</scope>
    <source>
        <strain evidence="2">MF-1</strain>
    </source>
</reference>